<protein>
    <submittedName>
        <fullName evidence="1">759_t:CDS:1</fullName>
    </submittedName>
</protein>
<dbReference type="EMBL" id="CAJVQB010003239">
    <property type="protein sequence ID" value="CAG8602146.1"/>
    <property type="molecule type" value="Genomic_DNA"/>
</dbReference>
<proteinExistence type="predicted"/>
<evidence type="ECO:0000313" key="1">
    <source>
        <dbReference type="EMBL" id="CAG8602146.1"/>
    </source>
</evidence>
<name>A0ABN7UI20_GIGMA</name>
<gene>
    <name evidence="1" type="ORF">GMARGA_LOCUS6938</name>
</gene>
<accession>A0ABN7UI20</accession>
<evidence type="ECO:0000313" key="2">
    <source>
        <dbReference type="Proteomes" id="UP000789901"/>
    </source>
</evidence>
<dbReference type="Proteomes" id="UP000789901">
    <property type="component" value="Unassembled WGS sequence"/>
</dbReference>
<keyword evidence="2" id="KW-1185">Reference proteome</keyword>
<organism evidence="1 2">
    <name type="scientific">Gigaspora margarita</name>
    <dbReference type="NCBI Taxonomy" id="4874"/>
    <lineage>
        <taxon>Eukaryota</taxon>
        <taxon>Fungi</taxon>
        <taxon>Fungi incertae sedis</taxon>
        <taxon>Mucoromycota</taxon>
        <taxon>Glomeromycotina</taxon>
        <taxon>Glomeromycetes</taxon>
        <taxon>Diversisporales</taxon>
        <taxon>Gigasporaceae</taxon>
        <taxon>Gigaspora</taxon>
    </lineage>
</organism>
<comment type="caution">
    <text evidence="1">The sequence shown here is derived from an EMBL/GenBank/DDBJ whole genome shotgun (WGS) entry which is preliminary data.</text>
</comment>
<sequence length="149" mass="17566">MTDDLVDDNPALKDRYPNEEEWNEIKLLGHSSKLLHYICHIRFKHKLTSFDNETATIAREMLHNVYTSYTSKEIGFSPIAEDDSPSNYFRKHRIEKSNNVLEEYLTTAEENYRRRKMEILGNYLGLDFDFIKAVNKFDSKVLEDLILAN</sequence>
<reference evidence="1 2" key="1">
    <citation type="submission" date="2021-06" db="EMBL/GenBank/DDBJ databases">
        <authorList>
            <person name="Kallberg Y."/>
            <person name="Tangrot J."/>
            <person name="Rosling A."/>
        </authorList>
    </citation>
    <scope>NUCLEOTIDE SEQUENCE [LARGE SCALE GENOMIC DNA]</scope>
    <source>
        <strain evidence="1 2">120-4 pot B 10/14</strain>
    </source>
</reference>